<proteinExistence type="predicted"/>
<organism evidence="1 2">
    <name type="scientific">Synechocystis sp. (strain ATCC 27184 / PCC 6803 / Kazusa)</name>
    <dbReference type="NCBI Taxonomy" id="1111708"/>
    <lineage>
        <taxon>Bacteria</taxon>
        <taxon>Bacillati</taxon>
        <taxon>Cyanobacteriota</taxon>
        <taxon>Cyanophyceae</taxon>
        <taxon>Synechococcales</taxon>
        <taxon>Merismopediaceae</taxon>
        <taxon>Synechocystis</taxon>
    </lineage>
</organism>
<dbReference type="PIR" id="S77055">
    <property type="entry name" value="S77055"/>
</dbReference>
<dbReference type="EnsemblBacteria" id="BAA10747">
    <property type="protein sequence ID" value="BAA10747"/>
    <property type="gene ID" value="BAA10747"/>
</dbReference>
<dbReference type="IntAct" id="Q55970">
    <property type="interactions" value="3"/>
</dbReference>
<dbReference type="STRING" id="1148.gene:10500251"/>
<name>Q55970_SYNY3</name>
<keyword evidence="2" id="KW-1185">Reference proteome</keyword>
<dbReference type="AlphaFoldDB" id="Q55970"/>
<protein>
    <submittedName>
        <fullName evidence="1">Sll0669 protein</fullName>
    </submittedName>
</protein>
<sequence length="106" mass="12351">MAADVQYFLPMEEEHYGLDQNRQSWTNPSPTSAERAPLRRQLFMAVDTMVGNDVNLLQIFIEQAINCSGTDLIQFRKPCVKEKYSPSLSSSFYSRWQRFLRLIKSL</sequence>
<dbReference type="KEGG" id="syn:sll0669"/>
<dbReference type="EMBL" id="BA000022">
    <property type="protein sequence ID" value="BAA10747.1"/>
    <property type="molecule type" value="Genomic_DNA"/>
</dbReference>
<reference evidence="1 2" key="1">
    <citation type="journal article" date="1995" name="DNA Res.">
        <title>Sequence analysis of the genome of the unicellular cyanobacterium Synechocystis sp. strain PCC6803. I. Sequence features in the 1 Mb region from map positions 64% to 92% of the genome.</title>
        <authorList>
            <person name="Kaneko T."/>
            <person name="Tanaka A."/>
            <person name="Sato S."/>
            <person name="Kotani H."/>
            <person name="Sazuka T."/>
            <person name="Miyajima N."/>
            <person name="Sugiura M."/>
            <person name="Tabata S."/>
        </authorList>
    </citation>
    <scope>NUCLEOTIDE SEQUENCE [LARGE SCALE GENOMIC DNA]</scope>
    <source>
        <strain evidence="2">ATCC 27184 / PCC 6803 / Kazusa</strain>
    </source>
</reference>
<reference evidence="1 2" key="2">
    <citation type="journal article" date="1996" name="DNA Res.">
        <title>Sequence analysis of the genome of the unicellular cyanobacterium Synechocystis sp. strain PCC6803. II. Sequence determination of the entire genome and assignment of potential protein-coding regions.</title>
        <authorList>
            <person name="Kaneko T."/>
            <person name="Sato S."/>
            <person name="Kotani H."/>
            <person name="Tanaka A."/>
            <person name="Asamizu E."/>
            <person name="Nakamura Y."/>
            <person name="Miyajima N."/>
            <person name="Hirosawa M."/>
            <person name="Sugiura M."/>
            <person name="Sasamoto S."/>
            <person name="Kimura T."/>
            <person name="Hosouchi T."/>
            <person name="Matsuno A."/>
            <person name="Muraki A."/>
            <person name="Nakazaki N."/>
            <person name="Naruo K."/>
            <person name="Okumura S."/>
            <person name="Shimpo S."/>
            <person name="Takeuchi C."/>
            <person name="Wada T."/>
            <person name="Watanabe A."/>
            <person name="Yamada M."/>
            <person name="Yasuda M."/>
            <person name="Tabata S."/>
        </authorList>
    </citation>
    <scope>NUCLEOTIDE SEQUENCE [LARGE SCALE GENOMIC DNA]</scope>
    <source>
        <strain evidence="2">ATCC 27184 / PCC 6803 / Kazusa</strain>
    </source>
</reference>
<dbReference type="InParanoid" id="Q55970"/>
<dbReference type="PaxDb" id="1148-1006594"/>
<accession>Q55970</accession>
<evidence type="ECO:0000313" key="1">
    <source>
        <dbReference type="EMBL" id="BAA10747.1"/>
    </source>
</evidence>
<evidence type="ECO:0000313" key="2">
    <source>
        <dbReference type="Proteomes" id="UP000001425"/>
    </source>
</evidence>
<dbReference type="Proteomes" id="UP000001425">
    <property type="component" value="Chromosome"/>
</dbReference>
<gene>
    <name evidence="1" type="ordered locus">sll0669</name>
</gene>